<dbReference type="InterPro" id="IPR036397">
    <property type="entry name" value="RNaseH_sf"/>
</dbReference>
<protein>
    <submittedName>
        <fullName evidence="3">Uncharacterized protein K02A2.6-like</fullName>
    </submittedName>
</protein>
<dbReference type="PROSITE" id="PS50994">
    <property type="entry name" value="INTEGRASE"/>
    <property type="match status" value="1"/>
</dbReference>
<name>A0ABM1AEH7_APLCA</name>
<reference evidence="3" key="1">
    <citation type="submission" date="2025-08" db="UniProtKB">
        <authorList>
            <consortium name="RefSeq"/>
        </authorList>
    </citation>
    <scope>IDENTIFICATION</scope>
</reference>
<dbReference type="Proteomes" id="UP000694888">
    <property type="component" value="Unplaced"/>
</dbReference>
<dbReference type="Gene3D" id="3.30.420.10">
    <property type="entry name" value="Ribonuclease H-like superfamily/Ribonuclease H"/>
    <property type="match status" value="1"/>
</dbReference>
<keyword evidence="2" id="KW-1185">Reference proteome</keyword>
<dbReference type="InterPro" id="IPR001584">
    <property type="entry name" value="Integrase_cat-core"/>
</dbReference>
<evidence type="ECO:0000259" key="1">
    <source>
        <dbReference type="PROSITE" id="PS50994"/>
    </source>
</evidence>
<accession>A0ABM1AEH7</accession>
<dbReference type="RefSeq" id="XP_012946146.1">
    <property type="nucleotide sequence ID" value="XM_013090692.1"/>
</dbReference>
<feature type="domain" description="Integrase catalytic" evidence="1">
    <location>
        <begin position="362"/>
        <end position="429"/>
    </location>
</feature>
<gene>
    <name evidence="3" type="primary">LOC106013881</name>
</gene>
<evidence type="ECO:0000313" key="2">
    <source>
        <dbReference type="Proteomes" id="UP000694888"/>
    </source>
</evidence>
<dbReference type="SUPFAM" id="SSF53098">
    <property type="entry name" value="Ribonuclease H-like"/>
    <property type="match status" value="1"/>
</dbReference>
<proteinExistence type="predicted"/>
<dbReference type="PANTHER" id="PTHR37984:SF9">
    <property type="entry name" value="INTEGRASE CATALYTIC DOMAIN-CONTAINING PROTEIN"/>
    <property type="match status" value="1"/>
</dbReference>
<dbReference type="InterPro" id="IPR050951">
    <property type="entry name" value="Retrovirus_Pol_polyprotein"/>
</dbReference>
<dbReference type="InterPro" id="IPR012337">
    <property type="entry name" value="RNaseH-like_sf"/>
</dbReference>
<evidence type="ECO:0000313" key="3">
    <source>
        <dbReference type="RefSeq" id="XP_012946146.1"/>
    </source>
</evidence>
<dbReference type="Pfam" id="PF17921">
    <property type="entry name" value="Integrase_H2C2"/>
    <property type="match status" value="1"/>
</dbReference>
<sequence>MDKFDGFKFSSKEEQDDIDTVLKRFEEFCMGTTHEAFESYHFHVRVQEPNESIDAYVAELRKLTRVCNFEAFEDRMIRDRILVGCKTDHVREKLLEDPKLDLKKAIDIARAYGASQVKLNEMKELAVDRVMSKDRKKLFPEEKKQFSKYLVGLPKFVIETDHKPLLSLMKAKDLDFLTPRIQRFRMRMLRFTYDIEYVAGKDLVTADSLSRSPLKNNKAEEETVEVSTIFQSIPISDERLEEVRRAQQRDKECREVIQFTQGHWPQRTHGILKLYYAERHCLAVEQDILLHGCRLAIPSSLRQDMLQRIHQGHQGIVKCRALACTCIWWPGMSKGIETLVNNCPECEKHIVLPPQPLVPTPTPDHPWKKVGSDLFEWQGEHYLLVVDYYSRWIEIPHLSSLTSKSVINSFKAIFARMGIPRTVLTDNGT</sequence>
<dbReference type="Gene3D" id="1.10.340.70">
    <property type="match status" value="1"/>
</dbReference>
<dbReference type="PANTHER" id="PTHR37984">
    <property type="entry name" value="PROTEIN CBG26694"/>
    <property type="match status" value="1"/>
</dbReference>
<dbReference type="GeneID" id="106013881"/>
<organism evidence="2 3">
    <name type="scientific">Aplysia californica</name>
    <name type="common">California sea hare</name>
    <dbReference type="NCBI Taxonomy" id="6500"/>
    <lineage>
        <taxon>Eukaryota</taxon>
        <taxon>Metazoa</taxon>
        <taxon>Spiralia</taxon>
        <taxon>Lophotrochozoa</taxon>
        <taxon>Mollusca</taxon>
        <taxon>Gastropoda</taxon>
        <taxon>Heterobranchia</taxon>
        <taxon>Euthyneura</taxon>
        <taxon>Tectipleura</taxon>
        <taxon>Aplysiida</taxon>
        <taxon>Aplysioidea</taxon>
        <taxon>Aplysiidae</taxon>
        <taxon>Aplysia</taxon>
    </lineage>
</organism>
<dbReference type="InterPro" id="IPR041588">
    <property type="entry name" value="Integrase_H2C2"/>
</dbReference>